<comment type="subcellular location">
    <subcellularLocation>
        <location evidence="1 7">Cytoplasm</location>
    </subcellularLocation>
</comment>
<evidence type="ECO:0000256" key="1">
    <source>
        <dbReference type="ARBA" id="ARBA00004496"/>
    </source>
</evidence>
<dbReference type="SUPFAM" id="SSF52788">
    <property type="entry name" value="Phosphotyrosine protein phosphatases I"/>
    <property type="match status" value="1"/>
</dbReference>
<evidence type="ECO:0000256" key="2">
    <source>
        <dbReference type="ARBA" id="ARBA00011063"/>
    </source>
</evidence>
<keyword evidence="10" id="KW-1185">Reference proteome</keyword>
<evidence type="ECO:0000256" key="5">
    <source>
        <dbReference type="ARBA" id="ARBA00022912"/>
    </source>
</evidence>
<evidence type="ECO:0000313" key="9">
    <source>
        <dbReference type="EMBL" id="CAK1540171.1"/>
    </source>
</evidence>
<keyword evidence="3 7" id="KW-0963">Cytoplasm</keyword>
<dbReference type="CDD" id="cd16343">
    <property type="entry name" value="LMWPTP"/>
    <property type="match status" value="1"/>
</dbReference>
<comment type="catalytic activity">
    <reaction evidence="7">
        <text>a phosphate monoester + H2O = an alcohol + phosphate</text>
        <dbReference type="Rhea" id="RHEA:15017"/>
        <dbReference type="ChEBI" id="CHEBI:15377"/>
        <dbReference type="ChEBI" id="CHEBI:30879"/>
        <dbReference type="ChEBI" id="CHEBI:43474"/>
        <dbReference type="ChEBI" id="CHEBI:67140"/>
        <dbReference type="EC" id="3.1.3.2"/>
    </reaction>
</comment>
<dbReference type="AlphaFoldDB" id="A0AAV1IUT9"/>
<dbReference type="Proteomes" id="UP001497472">
    <property type="component" value="Unassembled WGS sequence"/>
</dbReference>
<accession>A0AAV1IUT9</accession>
<dbReference type="Pfam" id="PF01451">
    <property type="entry name" value="LMWPc"/>
    <property type="match status" value="1"/>
</dbReference>
<dbReference type="EC" id="3.1.3.2" evidence="7"/>
<dbReference type="InterPro" id="IPR002115">
    <property type="entry name" value="Tyr_Pase_low_mol_wt_mml"/>
</dbReference>
<dbReference type="PANTHER" id="PTHR11717:SF7">
    <property type="entry name" value="LOW MOLECULAR WEIGHT PHOSPHOTYROSINE PROTEIN PHOSPHATASE"/>
    <property type="match status" value="1"/>
</dbReference>
<comment type="function">
    <text evidence="7">Acts on tyrosine phosphorylated proteins, low-MW aryl phosphates and natural and synthetic acyl phosphates.</text>
</comment>
<reference evidence="9 10" key="1">
    <citation type="submission" date="2023-11" db="EMBL/GenBank/DDBJ databases">
        <authorList>
            <person name="Okamura Y."/>
        </authorList>
    </citation>
    <scope>NUCLEOTIDE SEQUENCE [LARGE SCALE GENOMIC DNA]</scope>
</reference>
<sequence length="161" mass="18150">MSSDKKKALFICLGNICRSPIAEGVFQKTVNDLGKGSEWEIDSAAIGGWHVGNPPDWRALDTMKKHNVPYDNCARQLEHEDFNKYDYIFGMDDENMRSLSTKATKGCKAKCLLFGSFDPEGDRIIRDPYYDSDALGFEKCYQQSVRCSKGFLEALEKGSVQ</sequence>
<dbReference type="GO" id="GO:0003993">
    <property type="term" value="F:acid phosphatase activity"/>
    <property type="evidence" value="ECO:0007669"/>
    <property type="project" value="UniProtKB-UniRule"/>
</dbReference>
<dbReference type="PRINTS" id="PR00719">
    <property type="entry name" value="LMWPTPASE"/>
</dbReference>
<dbReference type="FunFam" id="3.40.50.2300:FF:000105">
    <property type="entry name" value="Low molecular weight phosphotyrosine protein"/>
    <property type="match status" value="1"/>
</dbReference>
<dbReference type="InterPro" id="IPR017867">
    <property type="entry name" value="Tyr_phospatase_low_mol_wt"/>
</dbReference>
<dbReference type="GO" id="GO:0004726">
    <property type="term" value="F:non-membrane spanning protein tyrosine phosphatase activity"/>
    <property type="evidence" value="ECO:0007669"/>
    <property type="project" value="InterPro"/>
</dbReference>
<comment type="catalytic activity">
    <reaction evidence="7">
        <text>O-phospho-L-tyrosyl-[protein] + H2O = L-tyrosyl-[protein] + phosphate</text>
        <dbReference type="Rhea" id="RHEA:10684"/>
        <dbReference type="Rhea" id="RHEA-COMP:10136"/>
        <dbReference type="Rhea" id="RHEA-COMP:20101"/>
        <dbReference type="ChEBI" id="CHEBI:15377"/>
        <dbReference type="ChEBI" id="CHEBI:43474"/>
        <dbReference type="ChEBI" id="CHEBI:46858"/>
        <dbReference type="ChEBI" id="CHEBI:61978"/>
        <dbReference type="EC" id="3.1.3.48"/>
    </reaction>
</comment>
<dbReference type="InterPro" id="IPR050438">
    <property type="entry name" value="LMW_PTPase"/>
</dbReference>
<evidence type="ECO:0000256" key="6">
    <source>
        <dbReference type="PIRSR" id="PIRSR617867-1"/>
    </source>
</evidence>
<dbReference type="PANTHER" id="PTHR11717">
    <property type="entry name" value="LOW MOLECULAR WEIGHT PROTEIN TYROSINE PHOSPHATASE"/>
    <property type="match status" value="1"/>
</dbReference>
<dbReference type="Gene3D" id="3.40.50.2300">
    <property type="match status" value="1"/>
</dbReference>
<evidence type="ECO:0000259" key="8">
    <source>
        <dbReference type="SMART" id="SM00226"/>
    </source>
</evidence>
<protein>
    <recommendedName>
        <fullName evidence="7">Low molecular weight phosphotyrosine protein phosphatase</fullName>
        <shortName evidence="7">LMW-PTP</shortName>
        <shortName evidence="7">LMW-PTPase</shortName>
        <ecNumber evidence="7">3.1.3.2</ecNumber>
        <ecNumber evidence="7">3.1.3.48</ecNumber>
    </recommendedName>
    <alternativeName>
        <fullName evidence="7">Low molecular weight cytosolic acid phosphatase</fullName>
    </alternativeName>
</protein>
<evidence type="ECO:0000256" key="7">
    <source>
        <dbReference type="RuleBase" id="RU368115"/>
    </source>
</evidence>
<evidence type="ECO:0000256" key="4">
    <source>
        <dbReference type="ARBA" id="ARBA00022801"/>
    </source>
</evidence>
<feature type="active site" description="Proton donor" evidence="6">
    <location>
        <position position="127"/>
    </location>
</feature>
<keyword evidence="5 7" id="KW-0904">Protein phosphatase</keyword>
<dbReference type="EMBL" id="CAVLEF010000001">
    <property type="protein sequence ID" value="CAK1540171.1"/>
    <property type="molecule type" value="Genomic_DNA"/>
</dbReference>
<evidence type="ECO:0000313" key="10">
    <source>
        <dbReference type="Proteomes" id="UP001497472"/>
    </source>
</evidence>
<proteinExistence type="inferred from homology"/>
<comment type="caution">
    <text evidence="9">The sequence shown here is derived from an EMBL/GenBank/DDBJ whole genome shotgun (WGS) entry which is preliminary data.</text>
</comment>
<dbReference type="PRINTS" id="PR00720">
    <property type="entry name" value="MAMMALPTPASE"/>
</dbReference>
<comment type="similarity">
    <text evidence="2 7">Belongs to the low molecular weight phosphotyrosine protein phosphatase family.</text>
</comment>
<organism evidence="9 10">
    <name type="scientific">Leptosia nina</name>
    <dbReference type="NCBI Taxonomy" id="320188"/>
    <lineage>
        <taxon>Eukaryota</taxon>
        <taxon>Metazoa</taxon>
        <taxon>Ecdysozoa</taxon>
        <taxon>Arthropoda</taxon>
        <taxon>Hexapoda</taxon>
        <taxon>Insecta</taxon>
        <taxon>Pterygota</taxon>
        <taxon>Neoptera</taxon>
        <taxon>Endopterygota</taxon>
        <taxon>Lepidoptera</taxon>
        <taxon>Glossata</taxon>
        <taxon>Ditrysia</taxon>
        <taxon>Papilionoidea</taxon>
        <taxon>Pieridae</taxon>
        <taxon>Pierinae</taxon>
        <taxon>Leptosia</taxon>
    </lineage>
</organism>
<feature type="active site" evidence="6">
    <location>
        <position position="18"/>
    </location>
</feature>
<evidence type="ECO:0000256" key="3">
    <source>
        <dbReference type="ARBA" id="ARBA00022490"/>
    </source>
</evidence>
<feature type="domain" description="Phosphotyrosine protein phosphatase I" evidence="8">
    <location>
        <begin position="6"/>
        <end position="154"/>
    </location>
</feature>
<dbReference type="EC" id="3.1.3.48" evidence="7"/>
<name>A0AAV1IUT9_9NEOP</name>
<feature type="active site" description="Nucleophile" evidence="6">
    <location>
        <position position="12"/>
    </location>
</feature>
<dbReference type="GO" id="GO:0005737">
    <property type="term" value="C:cytoplasm"/>
    <property type="evidence" value="ECO:0007669"/>
    <property type="project" value="UniProtKB-SubCell"/>
</dbReference>
<dbReference type="SMART" id="SM00226">
    <property type="entry name" value="LMWPc"/>
    <property type="match status" value="1"/>
</dbReference>
<gene>
    <name evidence="9" type="ORF">LNINA_LOCUS243</name>
</gene>
<keyword evidence="4 7" id="KW-0378">Hydrolase</keyword>
<dbReference type="InterPro" id="IPR023485">
    <property type="entry name" value="Ptyr_pPase"/>
</dbReference>
<dbReference type="InterPro" id="IPR036196">
    <property type="entry name" value="Ptyr_pPase_sf"/>
</dbReference>